<dbReference type="PROSITE" id="PS51071">
    <property type="entry name" value="HTH_RPIR"/>
    <property type="match status" value="1"/>
</dbReference>
<dbReference type="PANTHER" id="PTHR30514">
    <property type="entry name" value="GLUCOKINASE"/>
    <property type="match status" value="1"/>
</dbReference>
<dbReference type="InterPro" id="IPR036388">
    <property type="entry name" value="WH-like_DNA-bd_sf"/>
</dbReference>
<sequence>MGDIKTSYDERLLGSIERISATLRHAERKVADVIMTDPEQVMSLSIKAFAARAEVSEPTVLRFVRKLGCSGYSDFKLRLARETAVAKMYIDAPSVAANTNVSDIVTRMSEAAKAALDQATNELDTQVLEAIATALNESRRVFCFGTGGTSAILAEEAENRFFRLGLSVQATSDGYRQQMTAAVSGPGDVLLVFSVTGRPTHLVSCAADASANGAKVIAITRPESPLAEQAHLVLTMDTVDQEAFYNLPNQARYAQLFALDCIAGHLAILRSESAENLSRIRLTLSRLHGHVERQPIGD</sequence>
<dbReference type="AlphaFoldDB" id="A0A1I7CKE8"/>
<reference evidence="6 7" key="1">
    <citation type="submission" date="2016-10" db="EMBL/GenBank/DDBJ databases">
        <authorList>
            <person name="de Groot N.N."/>
        </authorList>
    </citation>
    <scope>NUCLEOTIDE SEQUENCE [LARGE SCALE GENOMIC DNA]</scope>
    <source>
        <strain evidence="6 7">CGMCC 1.10959</strain>
    </source>
</reference>
<evidence type="ECO:0000313" key="6">
    <source>
        <dbReference type="EMBL" id="SFT99900.1"/>
    </source>
</evidence>
<dbReference type="Proteomes" id="UP000182466">
    <property type="component" value="Unassembled WGS sequence"/>
</dbReference>
<dbReference type="Pfam" id="PF01380">
    <property type="entry name" value="SIS"/>
    <property type="match status" value="1"/>
</dbReference>
<dbReference type="Gene3D" id="1.10.10.10">
    <property type="entry name" value="Winged helix-like DNA-binding domain superfamily/Winged helix DNA-binding domain"/>
    <property type="match status" value="1"/>
</dbReference>
<dbReference type="CDD" id="cd05013">
    <property type="entry name" value="SIS_RpiR"/>
    <property type="match status" value="1"/>
</dbReference>
<protein>
    <submittedName>
        <fullName evidence="6">Transcriptional regulator, RpiR family</fullName>
    </submittedName>
</protein>
<keyword evidence="1" id="KW-0805">Transcription regulation</keyword>
<evidence type="ECO:0000313" key="7">
    <source>
        <dbReference type="Proteomes" id="UP000182466"/>
    </source>
</evidence>
<dbReference type="InterPro" id="IPR009057">
    <property type="entry name" value="Homeodomain-like_sf"/>
</dbReference>
<dbReference type="EMBL" id="FPAW01000017">
    <property type="protein sequence ID" value="SFT99900.1"/>
    <property type="molecule type" value="Genomic_DNA"/>
</dbReference>
<keyword evidence="3" id="KW-0804">Transcription</keyword>
<feature type="domain" description="HTH rpiR-type" evidence="4">
    <location>
        <begin position="10"/>
        <end position="86"/>
    </location>
</feature>
<evidence type="ECO:0000256" key="3">
    <source>
        <dbReference type="ARBA" id="ARBA00023163"/>
    </source>
</evidence>
<keyword evidence="7" id="KW-1185">Reference proteome</keyword>
<dbReference type="InterPro" id="IPR047640">
    <property type="entry name" value="RpiR-like"/>
</dbReference>
<dbReference type="InterPro" id="IPR046348">
    <property type="entry name" value="SIS_dom_sf"/>
</dbReference>
<proteinExistence type="predicted"/>
<dbReference type="GO" id="GO:1901135">
    <property type="term" value="P:carbohydrate derivative metabolic process"/>
    <property type="evidence" value="ECO:0007669"/>
    <property type="project" value="InterPro"/>
</dbReference>
<dbReference type="GO" id="GO:0003677">
    <property type="term" value="F:DNA binding"/>
    <property type="evidence" value="ECO:0007669"/>
    <property type="project" value="UniProtKB-KW"/>
</dbReference>
<dbReference type="InterPro" id="IPR035472">
    <property type="entry name" value="RpiR-like_SIS"/>
</dbReference>
<dbReference type="SUPFAM" id="SSF53697">
    <property type="entry name" value="SIS domain"/>
    <property type="match status" value="1"/>
</dbReference>
<dbReference type="RefSeq" id="WP_051372463.1">
    <property type="nucleotide sequence ID" value="NZ_FPAW01000017.1"/>
</dbReference>
<feature type="domain" description="SIS" evidence="5">
    <location>
        <begin position="131"/>
        <end position="272"/>
    </location>
</feature>
<dbReference type="GO" id="GO:0097367">
    <property type="term" value="F:carbohydrate derivative binding"/>
    <property type="evidence" value="ECO:0007669"/>
    <property type="project" value="InterPro"/>
</dbReference>
<name>A0A1I7CKE8_9RHOB</name>
<dbReference type="eggNOG" id="COG1737">
    <property type="taxonomic scope" value="Bacteria"/>
</dbReference>
<dbReference type="STRING" id="999627.SAMN05216236_11762"/>
<accession>A0A1I7CKE8</accession>
<dbReference type="InterPro" id="IPR000281">
    <property type="entry name" value="HTH_RpiR"/>
</dbReference>
<dbReference type="PANTHER" id="PTHR30514:SF1">
    <property type="entry name" value="HTH-TYPE TRANSCRIPTIONAL REGULATOR HEXR-RELATED"/>
    <property type="match status" value="1"/>
</dbReference>
<gene>
    <name evidence="6" type="ORF">SAMN05216236_11762</name>
</gene>
<keyword evidence="2" id="KW-0238">DNA-binding</keyword>
<organism evidence="6 7">
    <name type="scientific">Sedimentitalea nanhaiensis</name>
    <dbReference type="NCBI Taxonomy" id="999627"/>
    <lineage>
        <taxon>Bacteria</taxon>
        <taxon>Pseudomonadati</taxon>
        <taxon>Pseudomonadota</taxon>
        <taxon>Alphaproteobacteria</taxon>
        <taxon>Rhodobacterales</taxon>
        <taxon>Paracoccaceae</taxon>
        <taxon>Sedimentitalea</taxon>
    </lineage>
</organism>
<evidence type="ECO:0000259" key="5">
    <source>
        <dbReference type="PROSITE" id="PS51464"/>
    </source>
</evidence>
<dbReference type="PROSITE" id="PS51464">
    <property type="entry name" value="SIS"/>
    <property type="match status" value="1"/>
</dbReference>
<dbReference type="Gene3D" id="3.40.50.10490">
    <property type="entry name" value="Glucose-6-phosphate isomerase like protein, domain 1"/>
    <property type="match status" value="1"/>
</dbReference>
<dbReference type="GO" id="GO:0003700">
    <property type="term" value="F:DNA-binding transcription factor activity"/>
    <property type="evidence" value="ECO:0007669"/>
    <property type="project" value="InterPro"/>
</dbReference>
<evidence type="ECO:0000259" key="4">
    <source>
        <dbReference type="PROSITE" id="PS51071"/>
    </source>
</evidence>
<evidence type="ECO:0000256" key="2">
    <source>
        <dbReference type="ARBA" id="ARBA00023125"/>
    </source>
</evidence>
<dbReference type="SUPFAM" id="SSF46689">
    <property type="entry name" value="Homeodomain-like"/>
    <property type="match status" value="1"/>
</dbReference>
<dbReference type="InterPro" id="IPR001347">
    <property type="entry name" value="SIS_dom"/>
</dbReference>
<evidence type="ECO:0000256" key="1">
    <source>
        <dbReference type="ARBA" id="ARBA00023015"/>
    </source>
</evidence>
<dbReference type="Pfam" id="PF01418">
    <property type="entry name" value="HTH_6"/>
    <property type="match status" value="1"/>
</dbReference>